<dbReference type="InterPro" id="IPR018957">
    <property type="entry name" value="Znf_C3HC4_RING-type"/>
</dbReference>
<dbReference type="InterPro" id="IPR013083">
    <property type="entry name" value="Znf_RING/FYVE/PHD"/>
</dbReference>
<feature type="region of interest" description="Disordered" evidence="10">
    <location>
        <begin position="365"/>
        <end position="387"/>
    </location>
</feature>
<dbReference type="SMART" id="SM00184">
    <property type="entry name" value="RING"/>
    <property type="match status" value="1"/>
</dbReference>
<evidence type="ECO:0000256" key="3">
    <source>
        <dbReference type="ARBA" id="ARBA00022679"/>
    </source>
</evidence>
<organism evidence="13 14">
    <name type="scientific">Ramazzottius varieornatus</name>
    <name type="common">Water bear</name>
    <name type="synonym">Tardigrade</name>
    <dbReference type="NCBI Taxonomy" id="947166"/>
    <lineage>
        <taxon>Eukaryota</taxon>
        <taxon>Metazoa</taxon>
        <taxon>Ecdysozoa</taxon>
        <taxon>Tardigrada</taxon>
        <taxon>Eutardigrada</taxon>
        <taxon>Parachela</taxon>
        <taxon>Hypsibioidea</taxon>
        <taxon>Ramazzottiidae</taxon>
        <taxon>Ramazzottius</taxon>
    </lineage>
</organism>
<evidence type="ECO:0000256" key="4">
    <source>
        <dbReference type="ARBA" id="ARBA00022723"/>
    </source>
</evidence>
<dbReference type="Gene3D" id="3.30.40.10">
    <property type="entry name" value="Zinc/RING finger domain, C3HC4 (zinc finger)"/>
    <property type="match status" value="1"/>
</dbReference>
<dbReference type="OrthoDB" id="411372at2759"/>
<evidence type="ECO:0000256" key="10">
    <source>
        <dbReference type="SAM" id="MobiDB-lite"/>
    </source>
</evidence>
<feature type="zinc finger region" description="C3H1-type" evidence="9">
    <location>
        <begin position="3"/>
        <end position="29"/>
    </location>
</feature>
<feature type="domain" description="C3H1-type" evidence="12">
    <location>
        <begin position="285"/>
        <end position="314"/>
    </location>
</feature>
<dbReference type="PANTHER" id="PTHR11224:SF10">
    <property type="entry name" value="IP09428P-RELATED"/>
    <property type="match status" value="1"/>
</dbReference>
<dbReference type="GO" id="GO:0061630">
    <property type="term" value="F:ubiquitin protein ligase activity"/>
    <property type="evidence" value="ECO:0007669"/>
    <property type="project" value="UniProtKB-EC"/>
</dbReference>
<dbReference type="Pfam" id="PF00097">
    <property type="entry name" value="zf-C3HC4"/>
    <property type="match status" value="1"/>
</dbReference>
<protein>
    <recommendedName>
        <fullName evidence="2">RING-type E3 ubiquitin transferase</fullName>
        <ecNumber evidence="2">2.3.2.27</ecNumber>
    </recommendedName>
</protein>
<dbReference type="GO" id="GO:0000209">
    <property type="term" value="P:protein polyubiquitination"/>
    <property type="evidence" value="ECO:0007669"/>
    <property type="project" value="InterPro"/>
</dbReference>
<feature type="domain" description="C3H1-type" evidence="12">
    <location>
        <begin position="128"/>
        <end position="154"/>
    </location>
</feature>
<evidence type="ECO:0000259" key="12">
    <source>
        <dbReference type="PROSITE" id="PS50103"/>
    </source>
</evidence>
<dbReference type="Gene3D" id="4.10.1000.10">
    <property type="entry name" value="Zinc finger, CCCH-type"/>
    <property type="match status" value="1"/>
</dbReference>
<keyword evidence="3" id="KW-0808">Transferase</keyword>
<reference evidence="13 14" key="1">
    <citation type="journal article" date="2016" name="Nat. Commun.">
        <title>Extremotolerant tardigrade genome and improved radiotolerance of human cultured cells by tardigrade-unique protein.</title>
        <authorList>
            <person name="Hashimoto T."/>
            <person name="Horikawa D.D."/>
            <person name="Saito Y."/>
            <person name="Kuwahara H."/>
            <person name="Kozuka-Hata H."/>
            <person name="Shin-I T."/>
            <person name="Minakuchi Y."/>
            <person name="Ohishi K."/>
            <person name="Motoyama A."/>
            <person name="Aizu T."/>
            <person name="Enomoto A."/>
            <person name="Kondo K."/>
            <person name="Tanaka S."/>
            <person name="Hara Y."/>
            <person name="Koshikawa S."/>
            <person name="Sagara H."/>
            <person name="Miura T."/>
            <person name="Yokobori S."/>
            <person name="Miyagawa K."/>
            <person name="Suzuki Y."/>
            <person name="Kubo T."/>
            <person name="Oyama M."/>
            <person name="Kohara Y."/>
            <person name="Fujiyama A."/>
            <person name="Arakawa K."/>
            <person name="Katayama T."/>
            <person name="Toyoda A."/>
            <person name="Kunieda T."/>
        </authorList>
    </citation>
    <scope>NUCLEOTIDE SEQUENCE [LARGE SCALE GENOMIC DNA]</scope>
    <source>
        <strain evidence="13 14">YOKOZUNA-1</strain>
    </source>
</reference>
<evidence type="ECO:0000313" key="13">
    <source>
        <dbReference type="EMBL" id="GAU93204.1"/>
    </source>
</evidence>
<evidence type="ECO:0000256" key="6">
    <source>
        <dbReference type="ARBA" id="ARBA00022771"/>
    </source>
</evidence>
<dbReference type="Proteomes" id="UP000186922">
    <property type="component" value="Unassembled WGS sequence"/>
</dbReference>
<evidence type="ECO:0000256" key="7">
    <source>
        <dbReference type="ARBA" id="ARBA00022786"/>
    </source>
</evidence>
<evidence type="ECO:0000313" key="14">
    <source>
        <dbReference type="Proteomes" id="UP000186922"/>
    </source>
</evidence>
<dbReference type="SUPFAM" id="SSF57850">
    <property type="entry name" value="RING/U-box"/>
    <property type="match status" value="1"/>
</dbReference>
<dbReference type="SUPFAM" id="SSF90229">
    <property type="entry name" value="CCCH zinc finger"/>
    <property type="match status" value="2"/>
</dbReference>
<dbReference type="InterPro" id="IPR036855">
    <property type="entry name" value="Znf_CCCH_sf"/>
</dbReference>
<dbReference type="InterPro" id="IPR000571">
    <property type="entry name" value="Znf_CCCH"/>
</dbReference>
<evidence type="ECO:0000256" key="5">
    <source>
        <dbReference type="ARBA" id="ARBA00022737"/>
    </source>
</evidence>
<dbReference type="InterPro" id="IPR045072">
    <property type="entry name" value="MKRN-like"/>
</dbReference>
<evidence type="ECO:0000256" key="2">
    <source>
        <dbReference type="ARBA" id="ARBA00012483"/>
    </source>
</evidence>
<dbReference type="InterPro" id="IPR001841">
    <property type="entry name" value="Znf_RING"/>
</dbReference>
<gene>
    <name evidence="13" type="primary">RvY_05177-1</name>
    <name evidence="13" type="synonym">RvY_05177.1</name>
    <name evidence="13" type="ORF">RvY_05177</name>
</gene>
<proteinExistence type="predicted"/>
<dbReference type="STRING" id="947166.A0A1D1UU75"/>
<accession>A0A1D1UU75</accession>
<name>A0A1D1UU75_RAMVA</name>
<feature type="zinc finger region" description="C3H1-type" evidence="9">
    <location>
        <begin position="128"/>
        <end position="154"/>
    </location>
</feature>
<evidence type="ECO:0000256" key="9">
    <source>
        <dbReference type="PROSITE-ProRule" id="PRU00723"/>
    </source>
</evidence>
<keyword evidence="4 9" id="KW-0479">Metal-binding</keyword>
<feature type="domain" description="RING-type" evidence="11">
    <location>
        <begin position="200"/>
        <end position="256"/>
    </location>
</feature>
<dbReference type="InterPro" id="IPR017907">
    <property type="entry name" value="Znf_RING_CS"/>
</dbReference>
<dbReference type="PANTHER" id="PTHR11224">
    <property type="entry name" value="MAKORIN-RELATED"/>
    <property type="match status" value="1"/>
</dbReference>
<evidence type="ECO:0000259" key="11">
    <source>
        <dbReference type="PROSITE" id="PS50089"/>
    </source>
</evidence>
<keyword evidence="5" id="KW-0677">Repeat</keyword>
<feature type="zinc finger region" description="C3H1-type" evidence="9">
    <location>
        <begin position="30"/>
        <end position="57"/>
    </location>
</feature>
<dbReference type="PROSITE" id="PS50103">
    <property type="entry name" value="ZF_C3H1"/>
    <property type="match status" value="4"/>
</dbReference>
<feature type="compositionally biased region" description="Acidic residues" evidence="10">
    <location>
        <begin position="89"/>
        <end position="100"/>
    </location>
</feature>
<dbReference type="GO" id="GO:0008270">
    <property type="term" value="F:zinc ion binding"/>
    <property type="evidence" value="ECO:0007669"/>
    <property type="project" value="UniProtKB-KW"/>
</dbReference>
<keyword evidence="7" id="KW-0833">Ubl conjugation pathway</keyword>
<keyword evidence="8 9" id="KW-0862">Zinc</keyword>
<feature type="compositionally biased region" description="Acidic residues" evidence="10">
    <location>
        <begin position="366"/>
        <end position="387"/>
    </location>
</feature>
<feature type="domain" description="C3H1-type" evidence="12">
    <location>
        <begin position="30"/>
        <end position="57"/>
    </location>
</feature>
<feature type="zinc finger region" description="C3H1-type" evidence="9">
    <location>
        <begin position="285"/>
        <end position="314"/>
    </location>
</feature>
<dbReference type="PROSITE" id="PS00518">
    <property type="entry name" value="ZF_RING_1"/>
    <property type="match status" value="1"/>
</dbReference>
<dbReference type="EC" id="2.3.2.27" evidence="2"/>
<keyword evidence="14" id="KW-1185">Reference proteome</keyword>
<evidence type="ECO:0000256" key="1">
    <source>
        <dbReference type="ARBA" id="ARBA00000900"/>
    </source>
</evidence>
<feature type="region of interest" description="Disordered" evidence="10">
    <location>
        <begin position="75"/>
        <end position="124"/>
    </location>
</feature>
<keyword evidence="6 9" id="KW-0863">Zinc-finger</keyword>
<feature type="domain" description="C3H1-type" evidence="12">
    <location>
        <begin position="3"/>
        <end position="29"/>
    </location>
</feature>
<sequence length="387" mass="43670">MAQSGTKLCRFFTRGLCNRSDCQYLHDRNAPVDNTCEYFLAGSCMYGDRCWYDHVRPKGSSVVRHVPEKFVPLGGASKSPWQLDSGSKEEEESQEPDEEFPPLSYAQAAKPRTSRASATPDEPMGRVRSTELCQYARCGVCPMGDDCEYTHGDLCETCGCQVLHPYDEEQRLAHESECNAALEKEMKLAFAVQRSSEKACSICMELVLENTDRSKQRFGILENCGHTFCFECIMNWRRQSKETIDRGAIRSCPECRVHSNYVIPSRLWPDSQEERQSVIADYKSAMGKRPCRNFAQGEGKCAFGGKCWFLHTSKDGTRVDLPDPRPKRIVEGGNSGARFLHPFQLSDFLDGVDDNDNIHEFLGYDDSYDALSGDDTEDDEDGNDELP</sequence>
<dbReference type="PROSITE" id="PS50089">
    <property type="entry name" value="ZF_RING_2"/>
    <property type="match status" value="1"/>
</dbReference>
<dbReference type="EMBL" id="BDGG01000002">
    <property type="protein sequence ID" value="GAU93204.1"/>
    <property type="molecule type" value="Genomic_DNA"/>
</dbReference>
<evidence type="ECO:0000256" key="8">
    <source>
        <dbReference type="ARBA" id="ARBA00022833"/>
    </source>
</evidence>
<comment type="caution">
    <text evidence="13">The sequence shown here is derived from an EMBL/GenBank/DDBJ whole genome shotgun (WGS) entry which is preliminary data.</text>
</comment>
<dbReference type="FunFam" id="3.30.40.10:FF:000117">
    <property type="entry name" value="Probable E3 ubiquitin-protein ligase makorin-1"/>
    <property type="match status" value="1"/>
</dbReference>
<dbReference type="SMART" id="SM00356">
    <property type="entry name" value="ZnF_C3H1"/>
    <property type="match status" value="4"/>
</dbReference>
<comment type="catalytic activity">
    <reaction evidence="1">
        <text>S-ubiquitinyl-[E2 ubiquitin-conjugating enzyme]-L-cysteine + [acceptor protein]-L-lysine = [E2 ubiquitin-conjugating enzyme]-L-cysteine + N(6)-ubiquitinyl-[acceptor protein]-L-lysine.</text>
        <dbReference type="EC" id="2.3.2.27"/>
    </reaction>
</comment>
<dbReference type="AlphaFoldDB" id="A0A1D1UU75"/>